<feature type="compositionally biased region" description="Basic and acidic residues" evidence="4">
    <location>
        <begin position="223"/>
        <end position="244"/>
    </location>
</feature>
<protein>
    <submittedName>
        <fullName evidence="6">Putative mitochondrial chaperone BCS1-A</fullName>
    </submittedName>
</protein>
<evidence type="ECO:0000259" key="5">
    <source>
        <dbReference type="SMART" id="SM00382"/>
    </source>
</evidence>
<dbReference type="OrthoDB" id="10251412at2759"/>
<accession>A0A1U7LKG9</accession>
<dbReference type="Proteomes" id="UP000186594">
    <property type="component" value="Unassembled WGS sequence"/>
</dbReference>
<name>A0A1U7LKG9_NEOID</name>
<feature type="compositionally biased region" description="Low complexity" evidence="4">
    <location>
        <begin position="245"/>
        <end position="256"/>
    </location>
</feature>
<reference evidence="6 7" key="1">
    <citation type="submission" date="2016-04" db="EMBL/GenBank/DDBJ databases">
        <title>Evolutionary innovation and constraint leading to complex multicellularity in the Ascomycota.</title>
        <authorList>
            <person name="Cisse O."/>
            <person name="Nguyen A."/>
            <person name="Hewitt D.A."/>
            <person name="Jedd G."/>
            <person name="Stajich J.E."/>
        </authorList>
    </citation>
    <scope>NUCLEOTIDE SEQUENCE [LARGE SCALE GENOMIC DNA]</scope>
    <source>
        <strain evidence="6 7">DAH-3</strain>
    </source>
</reference>
<evidence type="ECO:0000256" key="1">
    <source>
        <dbReference type="ARBA" id="ARBA00007448"/>
    </source>
</evidence>
<feature type="domain" description="AAA+ ATPase" evidence="5">
    <location>
        <begin position="16"/>
        <end position="153"/>
    </location>
</feature>
<evidence type="ECO:0000313" key="6">
    <source>
        <dbReference type="EMBL" id="OLL23139.1"/>
    </source>
</evidence>
<keyword evidence="2" id="KW-0547">Nucleotide-binding</keyword>
<dbReference type="InterPro" id="IPR027417">
    <property type="entry name" value="P-loop_NTPase"/>
</dbReference>
<dbReference type="SMART" id="SM00382">
    <property type="entry name" value="AAA"/>
    <property type="match status" value="1"/>
</dbReference>
<keyword evidence="3" id="KW-0067">ATP-binding</keyword>
<dbReference type="AlphaFoldDB" id="A0A1U7LKG9"/>
<dbReference type="PANTHER" id="PTHR23070">
    <property type="entry name" value="BCS1 AAA-TYPE ATPASE"/>
    <property type="match status" value="1"/>
</dbReference>
<dbReference type="EMBL" id="LXFE01002252">
    <property type="protein sequence ID" value="OLL23139.1"/>
    <property type="molecule type" value="Genomic_DNA"/>
</dbReference>
<dbReference type="STRING" id="1198029.A0A1U7LKG9"/>
<dbReference type="InterPro" id="IPR050747">
    <property type="entry name" value="Mitochondrial_chaperone_BCS1"/>
</dbReference>
<dbReference type="OMA" id="MKFASEG"/>
<dbReference type="GO" id="GO:0005524">
    <property type="term" value="F:ATP binding"/>
    <property type="evidence" value="ECO:0007669"/>
    <property type="project" value="UniProtKB-KW"/>
</dbReference>
<dbReference type="Pfam" id="PF00004">
    <property type="entry name" value="AAA"/>
    <property type="match status" value="1"/>
</dbReference>
<dbReference type="SUPFAM" id="SSF52540">
    <property type="entry name" value="P-loop containing nucleoside triphosphate hydrolases"/>
    <property type="match status" value="1"/>
</dbReference>
<comment type="caution">
    <text evidence="6">The sequence shown here is derived from an EMBL/GenBank/DDBJ whole genome shotgun (WGS) entry which is preliminary data.</text>
</comment>
<feature type="region of interest" description="Disordered" evidence="4">
    <location>
        <begin position="223"/>
        <end position="280"/>
    </location>
</feature>
<dbReference type="InterPro" id="IPR057495">
    <property type="entry name" value="AAA_lid_BCS1"/>
</dbReference>
<dbReference type="Pfam" id="PF25426">
    <property type="entry name" value="AAA_lid_BCS1"/>
    <property type="match status" value="1"/>
</dbReference>
<comment type="similarity">
    <text evidence="1">Belongs to the AAA ATPase family. BCS1 subfamily.</text>
</comment>
<dbReference type="InterPro" id="IPR003959">
    <property type="entry name" value="ATPase_AAA_core"/>
</dbReference>
<sequence length="280" mass="31405">MQIVISVKTRKYGLPYRRGYLFYGPPGTGKTSLAMALAGHFNLKVCVLSLNMGDMYDSYLSRLFAEIPSRSLVIIEDIDVVTTARDDTDTDKMLSSMSANQVVSLSALLNAIDGIAAAEGRLLVMTTKHLEKLDPALIRPGRCDLQFEFKLTTRDEIYRIFERFYFNVVSKVELPNYARQFADLMPEQILSMAQLQGLLLQHYDRPDALISQTPTWVEETKEQMARDESFRKGKEKKKEAEAKAKAMNAAVAANMKFASEGNKTSGDHDQGDKQKDPSDA</sequence>
<organism evidence="6 7">
    <name type="scientific">Neolecta irregularis (strain DAH-3)</name>
    <dbReference type="NCBI Taxonomy" id="1198029"/>
    <lineage>
        <taxon>Eukaryota</taxon>
        <taxon>Fungi</taxon>
        <taxon>Dikarya</taxon>
        <taxon>Ascomycota</taxon>
        <taxon>Taphrinomycotina</taxon>
        <taxon>Neolectales</taxon>
        <taxon>Neolectaceae</taxon>
        <taxon>Neolecta</taxon>
    </lineage>
</organism>
<gene>
    <name evidence="6" type="ORF">NEOLI_000563</name>
</gene>
<evidence type="ECO:0000256" key="4">
    <source>
        <dbReference type="SAM" id="MobiDB-lite"/>
    </source>
</evidence>
<keyword evidence="7" id="KW-1185">Reference proteome</keyword>
<dbReference type="Gene3D" id="3.40.50.300">
    <property type="entry name" value="P-loop containing nucleotide triphosphate hydrolases"/>
    <property type="match status" value="1"/>
</dbReference>
<proteinExistence type="inferred from homology"/>
<feature type="compositionally biased region" description="Basic and acidic residues" evidence="4">
    <location>
        <begin position="265"/>
        <end position="280"/>
    </location>
</feature>
<evidence type="ECO:0000256" key="2">
    <source>
        <dbReference type="ARBA" id="ARBA00022741"/>
    </source>
</evidence>
<evidence type="ECO:0000313" key="7">
    <source>
        <dbReference type="Proteomes" id="UP000186594"/>
    </source>
</evidence>
<dbReference type="GO" id="GO:0016887">
    <property type="term" value="F:ATP hydrolysis activity"/>
    <property type="evidence" value="ECO:0007669"/>
    <property type="project" value="InterPro"/>
</dbReference>
<dbReference type="InterPro" id="IPR003593">
    <property type="entry name" value="AAA+_ATPase"/>
</dbReference>
<evidence type="ECO:0000256" key="3">
    <source>
        <dbReference type="ARBA" id="ARBA00022840"/>
    </source>
</evidence>